<dbReference type="Gene3D" id="1.10.287.70">
    <property type="match status" value="1"/>
</dbReference>
<evidence type="ECO:0000256" key="6">
    <source>
        <dbReference type="ARBA" id="ARBA00023136"/>
    </source>
</evidence>
<dbReference type="PANTHER" id="PTHR11003:SF312">
    <property type="entry name" value="POTASSIUM CHANNEL DOMAIN-CONTAINING PROTEIN"/>
    <property type="match status" value="1"/>
</dbReference>
<dbReference type="Proteomes" id="UP000054495">
    <property type="component" value="Unassembled WGS sequence"/>
</dbReference>
<keyword evidence="4" id="KW-1133">Transmembrane helix</keyword>
<evidence type="ECO:0000256" key="7">
    <source>
        <dbReference type="ARBA" id="ARBA00023303"/>
    </source>
</evidence>
<keyword evidence="2" id="KW-0813">Transport</keyword>
<dbReference type="EMBL" id="KE124960">
    <property type="protein sequence ID" value="EPB74010.1"/>
    <property type="molecule type" value="Genomic_DNA"/>
</dbReference>
<dbReference type="GO" id="GO:0030322">
    <property type="term" value="P:stabilization of membrane potential"/>
    <property type="evidence" value="ECO:0007669"/>
    <property type="project" value="TreeGrafter"/>
</dbReference>
<keyword evidence="6" id="KW-0472">Membrane</keyword>
<reference evidence="9 10" key="1">
    <citation type="submission" date="2013-05" db="EMBL/GenBank/DDBJ databases">
        <title>Draft genome of the parasitic nematode Anyclostoma ceylanicum.</title>
        <authorList>
            <person name="Mitreva M."/>
        </authorList>
    </citation>
    <scope>NUCLEOTIDE SEQUENCE [LARGE SCALE GENOMIC DNA]</scope>
</reference>
<keyword evidence="5" id="KW-0406">Ion transport</keyword>
<evidence type="ECO:0000256" key="2">
    <source>
        <dbReference type="ARBA" id="ARBA00022448"/>
    </source>
</evidence>
<protein>
    <submittedName>
        <fullName evidence="9">Ion channel</fullName>
    </submittedName>
</protein>
<organism evidence="9 10">
    <name type="scientific">Ancylostoma ceylanicum</name>
    <dbReference type="NCBI Taxonomy" id="53326"/>
    <lineage>
        <taxon>Eukaryota</taxon>
        <taxon>Metazoa</taxon>
        <taxon>Ecdysozoa</taxon>
        <taxon>Nematoda</taxon>
        <taxon>Chromadorea</taxon>
        <taxon>Rhabditida</taxon>
        <taxon>Rhabditina</taxon>
        <taxon>Rhabditomorpha</taxon>
        <taxon>Strongyloidea</taxon>
        <taxon>Ancylostomatidae</taxon>
        <taxon>Ancylostomatinae</taxon>
        <taxon>Ancylostoma</taxon>
    </lineage>
</organism>
<evidence type="ECO:0000259" key="8">
    <source>
        <dbReference type="Pfam" id="PF07885"/>
    </source>
</evidence>
<proteinExistence type="predicted"/>
<dbReference type="InterPro" id="IPR013099">
    <property type="entry name" value="K_chnl_dom"/>
</dbReference>
<dbReference type="SUPFAM" id="SSF81324">
    <property type="entry name" value="Voltage-gated potassium channels"/>
    <property type="match status" value="1"/>
</dbReference>
<evidence type="ECO:0000256" key="3">
    <source>
        <dbReference type="ARBA" id="ARBA00022692"/>
    </source>
</evidence>
<evidence type="ECO:0000256" key="1">
    <source>
        <dbReference type="ARBA" id="ARBA00004141"/>
    </source>
</evidence>
<accession>A0A0D6LPM7</accession>
<evidence type="ECO:0000313" key="9">
    <source>
        <dbReference type="EMBL" id="EPB74010.1"/>
    </source>
</evidence>
<dbReference type="InterPro" id="IPR003280">
    <property type="entry name" value="2pore_dom_K_chnl"/>
</dbReference>
<name>A0A0D6LPM7_9BILA</name>
<comment type="subcellular location">
    <subcellularLocation>
        <location evidence="1">Membrane</location>
        <topology evidence="1">Multi-pass membrane protein</topology>
    </subcellularLocation>
</comment>
<dbReference type="Pfam" id="PF07885">
    <property type="entry name" value="Ion_trans_2"/>
    <property type="match status" value="1"/>
</dbReference>
<gene>
    <name evidence="9" type="ORF">ANCCEY_06896</name>
</gene>
<dbReference type="AlphaFoldDB" id="A0A0D6LPM7"/>
<dbReference type="GO" id="GO:0005886">
    <property type="term" value="C:plasma membrane"/>
    <property type="evidence" value="ECO:0007669"/>
    <property type="project" value="TreeGrafter"/>
</dbReference>
<dbReference type="GO" id="GO:0022841">
    <property type="term" value="F:potassium ion leak channel activity"/>
    <property type="evidence" value="ECO:0007669"/>
    <property type="project" value="TreeGrafter"/>
</dbReference>
<dbReference type="GO" id="GO:0015271">
    <property type="term" value="F:outward rectifier potassium channel activity"/>
    <property type="evidence" value="ECO:0007669"/>
    <property type="project" value="TreeGrafter"/>
</dbReference>
<keyword evidence="10" id="KW-1185">Reference proteome</keyword>
<feature type="domain" description="Potassium channel" evidence="8">
    <location>
        <begin position="74"/>
        <end position="136"/>
    </location>
</feature>
<evidence type="ECO:0000256" key="4">
    <source>
        <dbReference type="ARBA" id="ARBA00022989"/>
    </source>
</evidence>
<evidence type="ECO:0000256" key="5">
    <source>
        <dbReference type="ARBA" id="ARBA00023065"/>
    </source>
</evidence>
<dbReference type="PANTHER" id="PTHR11003">
    <property type="entry name" value="POTASSIUM CHANNEL, SUBFAMILY K"/>
    <property type="match status" value="1"/>
</dbReference>
<sequence length="350" mass="39915">MFYMVIGSVIFYFLESSTDQNAKDEQYRIYIRERELLRRRMDEILTDRAARRRDVRRKFIDDAVEYFQEQIGFSVSNESQWNLMSAMYYSGTLFTTIGYGDIACVTTAGRILTVIYSCIGIPLMLITLNDLGKFLYNNINGCVKNIEDFGTYLGVLRICGKREQKADEACPKDIAGLLPTYRQIVGAPAPERWELLPEETLQYLFDFVADLKFLTKEMTLEMGKKVDMVERGETGLEVSSLASELGSLPSIGEVEEEEERKQPRMSVKVALEDFYINLMMKVIIEYQERMAAGGDHMGASVGMMRMWSGNKTANKEKKRVAMEKVEQEAQAQGLEVPAILTDLDEKTGKL</sequence>
<keyword evidence="3" id="KW-0812">Transmembrane</keyword>
<evidence type="ECO:0000313" key="10">
    <source>
        <dbReference type="Proteomes" id="UP000054495"/>
    </source>
</evidence>
<keyword evidence="7" id="KW-0407">Ion channel</keyword>